<evidence type="ECO:0000256" key="4">
    <source>
        <dbReference type="ARBA" id="ARBA00011193"/>
    </source>
</evidence>
<gene>
    <name evidence="7" type="ORF">MOV92_16175</name>
</gene>
<evidence type="ECO:0000256" key="1">
    <source>
        <dbReference type="ARBA" id="ARBA00001864"/>
    </source>
</evidence>
<reference evidence="7 8" key="1">
    <citation type="submission" date="2022-03" db="EMBL/GenBank/DDBJ databases">
        <title>Complete genome sequence of Lysobacter capsici VKM B-2533 and Lysobacter gummosus 10.1.1, promising sources of lytic agents.</title>
        <authorList>
            <person name="Tarlachkov S.V."/>
            <person name="Kudryakova I.V."/>
            <person name="Afoshin A.S."/>
            <person name="Leontyevskaya E.A."/>
            <person name="Leontyevskaya N.V."/>
        </authorList>
    </citation>
    <scope>NUCLEOTIDE SEQUENCE [LARGE SCALE GENOMIC DNA]</scope>
    <source>
        <strain evidence="7 8">10.1.1</strain>
    </source>
</reference>
<keyword evidence="6" id="KW-0456">Lyase</keyword>
<dbReference type="Gene3D" id="3.40.50.9100">
    <property type="entry name" value="Dehydroquinase, class II"/>
    <property type="match status" value="1"/>
</dbReference>
<comment type="subunit">
    <text evidence="4">Homododecamer.</text>
</comment>
<evidence type="ECO:0000256" key="2">
    <source>
        <dbReference type="ARBA" id="ARBA00004902"/>
    </source>
</evidence>
<evidence type="ECO:0000313" key="7">
    <source>
        <dbReference type="EMBL" id="UNP28030.1"/>
    </source>
</evidence>
<evidence type="ECO:0000313" key="8">
    <source>
        <dbReference type="Proteomes" id="UP000829194"/>
    </source>
</evidence>
<protein>
    <recommendedName>
        <fullName evidence="5">3-dehydroquinate dehydratase</fullName>
        <ecNumber evidence="5">4.2.1.10</ecNumber>
    </recommendedName>
</protein>
<evidence type="ECO:0000256" key="5">
    <source>
        <dbReference type="ARBA" id="ARBA00012060"/>
    </source>
</evidence>
<dbReference type="EC" id="4.2.1.10" evidence="5"/>
<name>A0ABY3X7U3_9GAMM</name>
<dbReference type="EMBL" id="CP093547">
    <property type="protein sequence ID" value="UNP28030.1"/>
    <property type="molecule type" value="Genomic_DNA"/>
</dbReference>
<comment type="catalytic activity">
    <reaction evidence="1">
        <text>3-dehydroquinate = 3-dehydroshikimate + H2O</text>
        <dbReference type="Rhea" id="RHEA:21096"/>
        <dbReference type="ChEBI" id="CHEBI:15377"/>
        <dbReference type="ChEBI" id="CHEBI:16630"/>
        <dbReference type="ChEBI" id="CHEBI:32364"/>
        <dbReference type="EC" id="4.2.1.10"/>
    </reaction>
</comment>
<dbReference type="SUPFAM" id="SSF52304">
    <property type="entry name" value="Type II 3-dehydroquinate dehydratase"/>
    <property type="match status" value="1"/>
</dbReference>
<sequence length="150" mass="16713">MSIVLLRGPKRPNGMYRDQCEIDRLLLVQLIIRANRVGRRIAVRNLASDKALIAAIQAQQAPQIEAILLDTGACVRDRRIVQALQGSRLPYVEIRPSHLTDARLCEPEGIENRIALVRGVQSQTYVLALSIALEHITREAGLMPRDAMVS</sequence>
<evidence type="ECO:0000256" key="6">
    <source>
        <dbReference type="ARBA" id="ARBA00023239"/>
    </source>
</evidence>
<dbReference type="Proteomes" id="UP000829194">
    <property type="component" value="Chromosome"/>
</dbReference>
<comment type="similarity">
    <text evidence="3">Belongs to the type-II 3-dehydroquinase family.</text>
</comment>
<keyword evidence="8" id="KW-1185">Reference proteome</keyword>
<accession>A0ABY3X7U3</accession>
<organism evidence="7 8">
    <name type="scientific">Lysobacter gummosus</name>
    <dbReference type="NCBI Taxonomy" id="262324"/>
    <lineage>
        <taxon>Bacteria</taxon>
        <taxon>Pseudomonadati</taxon>
        <taxon>Pseudomonadota</taxon>
        <taxon>Gammaproteobacteria</taxon>
        <taxon>Lysobacterales</taxon>
        <taxon>Lysobacteraceae</taxon>
        <taxon>Lysobacter</taxon>
    </lineage>
</organism>
<comment type="pathway">
    <text evidence="2">Metabolic intermediate biosynthesis; chorismate biosynthesis; chorismate from D-erythrose 4-phosphate and phosphoenolpyruvate: step 3/7.</text>
</comment>
<proteinExistence type="inferred from homology"/>
<dbReference type="RefSeq" id="WP_148648946.1">
    <property type="nucleotide sequence ID" value="NZ_CP011131.1"/>
</dbReference>
<dbReference type="InterPro" id="IPR036441">
    <property type="entry name" value="DHquinase_II_sf"/>
</dbReference>
<evidence type="ECO:0000256" key="3">
    <source>
        <dbReference type="ARBA" id="ARBA00011037"/>
    </source>
</evidence>